<name>A0A1H8PKL7_9PROT</name>
<dbReference type="Gene3D" id="3.40.605.10">
    <property type="entry name" value="Aldehyde Dehydrogenase, Chain A, domain 1"/>
    <property type="match status" value="1"/>
</dbReference>
<proteinExistence type="inferred from homology"/>
<dbReference type="AlphaFoldDB" id="A0A1H8PKL7"/>
<evidence type="ECO:0000256" key="1">
    <source>
        <dbReference type="ARBA" id="ARBA00009986"/>
    </source>
</evidence>
<evidence type="ECO:0000256" key="3">
    <source>
        <dbReference type="ARBA" id="ARBA00023002"/>
    </source>
</evidence>
<dbReference type="PROSITE" id="PS00070">
    <property type="entry name" value="ALDEHYDE_DEHYDR_CYS"/>
    <property type="match status" value="1"/>
</dbReference>
<dbReference type="EMBL" id="FOCT01000021">
    <property type="protein sequence ID" value="SEO42455.1"/>
    <property type="molecule type" value="Genomic_DNA"/>
</dbReference>
<evidence type="ECO:0000259" key="4">
    <source>
        <dbReference type="Pfam" id="PF00171"/>
    </source>
</evidence>
<sequence length="454" mass="49925">MPYISLNPATNETLKTYMSWNRDRLAEALEQTYCAQPGWAGLSFAERAELMHRAASLLHERAAEYAILIAAEMGKPVREGRAEVEKCALVCDYYAVHAEHFMQVEMVQTGAGKSYVCYEPLGVVLGVMPWNFPFFQVIRFAAPTLMAGNGCVLKHASNVPQCALALERLFQDAGFPPHLFSALLIESSEVGEVIASHHVQAVTLTGSERAGREIASHAGQHLKKCVMELGGSDAFIVLKDADLELAATFAVRSRFQNCGQSCIAAKRIILVADIANEFNALFIKKTKELKIGDPLNEATQIGPMARLDLRENLHQQVTDSIAQGAQVVLGCEPREGEGAFYLPSILDDVTPGMRAYHEELFGPVAAVIRATDEEDAIRIANDTRFGLGSSIWSRDTEHAEDLAHRIQAGCSFINSMVRSDPRLPFGGTKNSGFGRELSYHGIREFVNVKTVWVR</sequence>
<dbReference type="PANTHER" id="PTHR43217">
    <property type="entry name" value="SUCCINATE SEMIALDEHYDE DEHYDROGENASE [NAD(P)+] SAD"/>
    <property type="match status" value="1"/>
</dbReference>
<organism evidence="5 6">
    <name type="scientific">Nitrosospira multiformis</name>
    <dbReference type="NCBI Taxonomy" id="1231"/>
    <lineage>
        <taxon>Bacteria</taxon>
        <taxon>Pseudomonadati</taxon>
        <taxon>Pseudomonadota</taxon>
        <taxon>Betaproteobacteria</taxon>
        <taxon>Nitrosomonadales</taxon>
        <taxon>Nitrosomonadaceae</taxon>
        <taxon>Nitrosospira</taxon>
    </lineage>
</organism>
<dbReference type="InterPro" id="IPR016161">
    <property type="entry name" value="Ald_DH/histidinol_DH"/>
</dbReference>
<dbReference type="RefSeq" id="WP_074749117.1">
    <property type="nucleotide sequence ID" value="NZ_FOCT01000021.1"/>
</dbReference>
<dbReference type="GO" id="GO:0004777">
    <property type="term" value="F:succinate-semialdehyde dehydrogenase (NAD+) activity"/>
    <property type="evidence" value="ECO:0007669"/>
    <property type="project" value="TreeGrafter"/>
</dbReference>
<dbReference type="GO" id="GO:0004030">
    <property type="term" value="F:aldehyde dehydrogenase [NAD(P)+] activity"/>
    <property type="evidence" value="ECO:0007669"/>
    <property type="project" value="InterPro"/>
</dbReference>
<feature type="domain" description="Aldehyde dehydrogenase" evidence="4">
    <location>
        <begin position="5"/>
        <end position="451"/>
    </location>
</feature>
<dbReference type="InterPro" id="IPR016162">
    <property type="entry name" value="Ald_DH_N"/>
</dbReference>
<dbReference type="FunFam" id="3.40.309.10:FF:000010">
    <property type="entry name" value="Gamma-aminobutyraldehyde dehydrogenase"/>
    <property type="match status" value="1"/>
</dbReference>
<dbReference type="Gene3D" id="3.40.309.10">
    <property type="entry name" value="Aldehyde Dehydrogenase, Chain A, domain 2"/>
    <property type="match status" value="1"/>
</dbReference>
<dbReference type="InterPro" id="IPR015590">
    <property type="entry name" value="Aldehyde_DH_dom"/>
</dbReference>
<dbReference type="FunFam" id="3.40.605.10:FF:000012">
    <property type="entry name" value="NAD-dependent succinate-semialdehyde dehydrogenase"/>
    <property type="match status" value="1"/>
</dbReference>
<evidence type="ECO:0000313" key="6">
    <source>
        <dbReference type="Proteomes" id="UP000183898"/>
    </source>
</evidence>
<protein>
    <submittedName>
        <fullName evidence="5">Succinate-semialdehyde dehydrogenase / glutarate-semialdehyde dehydrogenase</fullName>
    </submittedName>
</protein>
<reference evidence="5 6" key="1">
    <citation type="submission" date="2016-10" db="EMBL/GenBank/DDBJ databases">
        <authorList>
            <person name="de Groot N.N."/>
        </authorList>
    </citation>
    <scope>NUCLEOTIDE SEQUENCE [LARGE SCALE GENOMIC DNA]</scope>
    <source>
        <strain evidence="5 6">Nl18</strain>
    </source>
</reference>
<accession>A0A1H8PKL7</accession>
<dbReference type="PANTHER" id="PTHR43217:SF1">
    <property type="entry name" value="SUCCINATE SEMIALDEHYDE DEHYDROGENASE [NAD(P)+] SAD"/>
    <property type="match status" value="1"/>
</dbReference>
<dbReference type="InterPro" id="IPR047110">
    <property type="entry name" value="GABD/Sad-like"/>
</dbReference>
<dbReference type="InterPro" id="IPR044148">
    <property type="entry name" value="ALDH_GabD1-like"/>
</dbReference>
<gene>
    <name evidence="5" type="ORF">SAMN05216404_12124</name>
</gene>
<dbReference type="SUPFAM" id="SSF53720">
    <property type="entry name" value="ALDH-like"/>
    <property type="match status" value="1"/>
</dbReference>
<dbReference type="InterPro" id="IPR016163">
    <property type="entry name" value="Ald_DH_C"/>
</dbReference>
<dbReference type="Pfam" id="PF00171">
    <property type="entry name" value="Aldedh"/>
    <property type="match status" value="1"/>
</dbReference>
<dbReference type="InterPro" id="IPR016160">
    <property type="entry name" value="Ald_DH_CS_CYS"/>
</dbReference>
<evidence type="ECO:0000256" key="2">
    <source>
        <dbReference type="ARBA" id="ARBA00022857"/>
    </source>
</evidence>
<dbReference type="Proteomes" id="UP000183898">
    <property type="component" value="Unassembled WGS sequence"/>
</dbReference>
<keyword evidence="2" id="KW-0521">NADP</keyword>
<keyword evidence="3" id="KW-0560">Oxidoreductase</keyword>
<evidence type="ECO:0000313" key="5">
    <source>
        <dbReference type="EMBL" id="SEO42455.1"/>
    </source>
</evidence>
<comment type="similarity">
    <text evidence="1">Belongs to the aldehyde dehydrogenase family.</text>
</comment>
<dbReference type="CDD" id="cd07100">
    <property type="entry name" value="ALDH_SSADH1_GabD1"/>
    <property type="match status" value="1"/>
</dbReference>